<dbReference type="GO" id="GO:0016747">
    <property type="term" value="F:acyltransferase activity, transferring groups other than amino-acyl groups"/>
    <property type="evidence" value="ECO:0007669"/>
    <property type="project" value="InterPro"/>
</dbReference>
<feature type="domain" description="N-acetyltransferase" evidence="1">
    <location>
        <begin position="11"/>
        <end position="168"/>
    </location>
</feature>
<name>A0AAD0YQQ7_CHRNA</name>
<evidence type="ECO:0000313" key="3">
    <source>
        <dbReference type="Proteomes" id="UP000278288"/>
    </source>
</evidence>
<dbReference type="AlphaFoldDB" id="A0AAD0YQQ7"/>
<accession>A0AAD0YQQ7</accession>
<keyword evidence="3" id="KW-1185">Reference proteome</keyword>
<reference evidence="2 3" key="1">
    <citation type="submission" date="2018-11" db="EMBL/GenBank/DDBJ databases">
        <title>Proposal to divide the Flavobacteriaceae and reorganize its genera based on Amino Acid Identity values calculated from whole genome sequences.</title>
        <authorList>
            <person name="Nicholson A.C."/>
            <person name="Gulvik C.A."/>
            <person name="Whitney A.M."/>
            <person name="Humrighouse B.W."/>
            <person name="Bell M."/>
            <person name="Holmes B."/>
            <person name="Steigerwalt A.G."/>
            <person name="Villarma A."/>
            <person name="Sheth M."/>
            <person name="Batra D."/>
            <person name="Pryor J."/>
            <person name="Bernardet J.-F."/>
            <person name="Hugo C."/>
            <person name="Kampfer P."/>
            <person name="Newman J."/>
            <person name="McQuiston J.R."/>
        </authorList>
    </citation>
    <scope>NUCLEOTIDE SEQUENCE [LARGE SCALE GENOMIC DNA]</scope>
    <source>
        <strain evidence="2 3">G0041</strain>
    </source>
</reference>
<evidence type="ECO:0000259" key="1">
    <source>
        <dbReference type="PROSITE" id="PS51186"/>
    </source>
</evidence>
<sequence>MEQLNIHINRLLIRHLTISDLKDFHKYRSNPEVVKYQGFDVMNLNQLRSFIIDNSSKFFGKPGERVQYGIENIKTGKIIGDCAIKLDASDERIAEIGITISHLQQKKGFAKEALLGILKFLFETRNLHRIVEIVDAENTASINLLKSIGFKQEGHFIENRFFKGKWVNEYQYAMLQREWNSNN</sequence>
<dbReference type="SUPFAM" id="SSF55729">
    <property type="entry name" value="Acyl-CoA N-acyltransferases (Nat)"/>
    <property type="match status" value="1"/>
</dbReference>
<dbReference type="PROSITE" id="PS51186">
    <property type="entry name" value="GNAT"/>
    <property type="match status" value="1"/>
</dbReference>
<organism evidence="2 3">
    <name type="scientific">Chryseobacterium nakagawai</name>
    <dbReference type="NCBI Taxonomy" id="1241982"/>
    <lineage>
        <taxon>Bacteria</taxon>
        <taxon>Pseudomonadati</taxon>
        <taxon>Bacteroidota</taxon>
        <taxon>Flavobacteriia</taxon>
        <taxon>Flavobacteriales</taxon>
        <taxon>Weeksellaceae</taxon>
        <taxon>Chryseobacterium group</taxon>
        <taxon>Chryseobacterium</taxon>
    </lineage>
</organism>
<proteinExistence type="predicted"/>
<dbReference type="KEGG" id="cnk:EG343_21145"/>
<protein>
    <submittedName>
        <fullName evidence="2">N-acetyltransferase</fullName>
    </submittedName>
</protein>
<dbReference type="InterPro" id="IPR000182">
    <property type="entry name" value="GNAT_dom"/>
</dbReference>
<evidence type="ECO:0000313" key="2">
    <source>
        <dbReference type="EMBL" id="AZA92923.1"/>
    </source>
</evidence>
<dbReference type="Proteomes" id="UP000278288">
    <property type="component" value="Chromosome"/>
</dbReference>
<dbReference type="PANTHER" id="PTHR43792">
    <property type="entry name" value="GNAT FAMILY, PUTATIVE (AFU_ORTHOLOGUE AFUA_3G00765)-RELATED-RELATED"/>
    <property type="match status" value="1"/>
</dbReference>
<dbReference type="EMBL" id="CP033923">
    <property type="protein sequence ID" value="AZA92923.1"/>
    <property type="molecule type" value="Genomic_DNA"/>
</dbReference>
<dbReference type="RefSeq" id="WP_123859617.1">
    <property type="nucleotide sequence ID" value="NZ_CP033923.1"/>
</dbReference>
<dbReference type="InterPro" id="IPR051531">
    <property type="entry name" value="N-acetyltransferase"/>
</dbReference>
<dbReference type="PANTHER" id="PTHR43792:SF1">
    <property type="entry name" value="N-ACETYLTRANSFERASE DOMAIN-CONTAINING PROTEIN"/>
    <property type="match status" value="1"/>
</dbReference>
<dbReference type="Gene3D" id="3.40.630.30">
    <property type="match status" value="1"/>
</dbReference>
<dbReference type="InterPro" id="IPR016181">
    <property type="entry name" value="Acyl_CoA_acyltransferase"/>
</dbReference>
<dbReference type="Pfam" id="PF13302">
    <property type="entry name" value="Acetyltransf_3"/>
    <property type="match status" value="1"/>
</dbReference>
<gene>
    <name evidence="2" type="ORF">EG343_21145</name>
</gene>